<evidence type="ECO:0000259" key="7">
    <source>
        <dbReference type="Pfam" id="PF08281"/>
    </source>
</evidence>
<evidence type="ECO:0000259" key="8">
    <source>
        <dbReference type="Pfam" id="PF20239"/>
    </source>
</evidence>
<dbReference type="GO" id="GO:0016987">
    <property type="term" value="F:sigma factor activity"/>
    <property type="evidence" value="ECO:0007669"/>
    <property type="project" value="UniProtKB-KW"/>
</dbReference>
<feature type="domain" description="RNA polymerase sigma factor 70 region 4 type 2" evidence="7">
    <location>
        <begin position="106"/>
        <end position="157"/>
    </location>
</feature>
<feature type="domain" description="RNA polymerase sigma-70 region 2" evidence="6">
    <location>
        <begin position="11"/>
        <end position="75"/>
    </location>
</feature>
<evidence type="ECO:0000259" key="6">
    <source>
        <dbReference type="Pfam" id="PF04542"/>
    </source>
</evidence>
<proteinExistence type="inferred from homology"/>
<dbReference type="InterPro" id="IPR013324">
    <property type="entry name" value="RNA_pol_sigma_r3/r4-like"/>
</dbReference>
<evidence type="ECO:0000256" key="3">
    <source>
        <dbReference type="ARBA" id="ARBA00023082"/>
    </source>
</evidence>
<dbReference type="InterPro" id="IPR007627">
    <property type="entry name" value="RNA_pol_sigma70_r2"/>
</dbReference>
<keyword evidence="10" id="KW-1185">Reference proteome</keyword>
<sequence>MSDSQEVALLLREVGPVVLATLVRRYGDFDAAEDAVQEAMLAAVTQWPRQGCPDHPRAWLLQVAQRRLIDSVRSEIARRNRETTSALREPPAPDPVASTDDTLTLLLLCCHPALSPAAAIALTLRAVGGLTTEEIARAFLLPEATMAQRISRAKKKLAALPRPFAESGSEPQHWGPRLGPVLHVLYVMFTEAHTASGGSQLYRTDLAAEAIRLTRKIRQLLPDDPEVTGLLALMLLTDARREARVGPRGELIPLAEQDRSRWDRPRAREGMRLATTAVAAGLGGPYRIQAAIAAVHTEAASAADTDWERILQLYNIFERLSDNPMVSLNRSVAVAMVQGPAAGLDLVASIEDRLRGNHRVDAVRGHLHEMAGDRAAAVEAYTAAAHRTTSTPERDYLMLRAAELRRG</sequence>
<dbReference type="Pfam" id="PF20239">
    <property type="entry name" value="DUF6596"/>
    <property type="match status" value="1"/>
</dbReference>
<dbReference type="RefSeq" id="WP_040717981.1">
    <property type="nucleotide sequence ID" value="NZ_CAWPHS010000037.1"/>
</dbReference>
<evidence type="ECO:0000256" key="2">
    <source>
        <dbReference type="ARBA" id="ARBA00023015"/>
    </source>
</evidence>
<evidence type="ECO:0000313" key="10">
    <source>
        <dbReference type="Proteomes" id="UP000523447"/>
    </source>
</evidence>
<name>A0A7X6M2R2_9NOCA</name>
<dbReference type="Pfam" id="PF08281">
    <property type="entry name" value="Sigma70_r4_2"/>
    <property type="match status" value="1"/>
</dbReference>
<dbReference type="Pfam" id="PF04542">
    <property type="entry name" value="Sigma70_r2"/>
    <property type="match status" value="1"/>
</dbReference>
<keyword evidence="3" id="KW-0731">Sigma factor</keyword>
<dbReference type="Gene3D" id="1.10.10.10">
    <property type="entry name" value="Winged helix-like DNA-binding domain superfamily/Winged helix DNA-binding domain"/>
    <property type="match status" value="1"/>
</dbReference>
<accession>A0A7X6M2R2</accession>
<dbReference type="Gene3D" id="1.10.1740.10">
    <property type="match status" value="1"/>
</dbReference>
<keyword evidence="5" id="KW-0804">Transcription</keyword>
<dbReference type="SUPFAM" id="SSF88946">
    <property type="entry name" value="Sigma2 domain of RNA polymerase sigma factors"/>
    <property type="match status" value="1"/>
</dbReference>
<evidence type="ECO:0000256" key="5">
    <source>
        <dbReference type="ARBA" id="ARBA00023163"/>
    </source>
</evidence>
<dbReference type="GO" id="GO:0006352">
    <property type="term" value="P:DNA-templated transcription initiation"/>
    <property type="evidence" value="ECO:0007669"/>
    <property type="project" value="InterPro"/>
</dbReference>
<comment type="similarity">
    <text evidence="1">Belongs to the sigma-70 factor family. ECF subfamily.</text>
</comment>
<reference evidence="9 10" key="1">
    <citation type="submission" date="2020-04" db="EMBL/GenBank/DDBJ databases">
        <title>MicrobeNet Type strains.</title>
        <authorList>
            <person name="Nicholson A.C."/>
        </authorList>
    </citation>
    <scope>NUCLEOTIDE SEQUENCE [LARGE SCALE GENOMIC DNA]</scope>
    <source>
        <strain evidence="9 10">DSM 44445</strain>
    </source>
</reference>
<dbReference type="InterPro" id="IPR013325">
    <property type="entry name" value="RNA_pol_sigma_r2"/>
</dbReference>
<dbReference type="InterPro" id="IPR046531">
    <property type="entry name" value="DUF6596"/>
</dbReference>
<dbReference type="SUPFAM" id="SSF88659">
    <property type="entry name" value="Sigma3 and sigma4 domains of RNA polymerase sigma factors"/>
    <property type="match status" value="1"/>
</dbReference>
<evidence type="ECO:0000256" key="4">
    <source>
        <dbReference type="ARBA" id="ARBA00023125"/>
    </source>
</evidence>
<evidence type="ECO:0000256" key="1">
    <source>
        <dbReference type="ARBA" id="ARBA00010641"/>
    </source>
</evidence>
<organism evidence="9 10">
    <name type="scientific">Nocardia veterana</name>
    <dbReference type="NCBI Taxonomy" id="132249"/>
    <lineage>
        <taxon>Bacteria</taxon>
        <taxon>Bacillati</taxon>
        <taxon>Actinomycetota</taxon>
        <taxon>Actinomycetes</taxon>
        <taxon>Mycobacteriales</taxon>
        <taxon>Nocardiaceae</taxon>
        <taxon>Nocardia</taxon>
    </lineage>
</organism>
<dbReference type="InterPro" id="IPR013249">
    <property type="entry name" value="RNA_pol_sigma70_r4_t2"/>
</dbReference>
<dbReference type="InterPro" id="IPR014284">
    <property type="entry name" value="RNA_pol_sigma-70_dom"/>
</dbReference>
<dbReference type="Proteomes" id="UP000523447">
    <property type="component" value="Unassembled WGS sequence"/>
</dbReference>
<dbReference type="PANTHER" id="PTHR47756:SF2">
    <property type="entry name" value="BLL6612 PROTEIN"/>
    <property type="match status" value="1"/>
</dbReference>
<dbReference type="NCBIfam" id="TIGR02937">
    <property type="entry name" value="sigma70-ECF"/>
    <property type="match status" value="1"/>
</dbReference>
<feature type="domain" description="DUF6596" evidence="8">
    <location>
        <begin position="177"/>
        <end position="277"/>
    </location>
</feature>
<evidence type="ECO:0000313" key="9">
    <source>
        <dbReference type="EMBL" id="NKY89259.1"/>
    </source>
</evidence>
<dbReference type="EMBL" id="JAAXPE010000042">
    <property type="protein sequence ID" value="NKY89259.1"/>
    <property type="molecule type" value="Genomic_DNA"/>
</dbReference>
<gene>
    <name evidence="9" type="ORF">HGA07_27080</name>
</gene>
<dbReference type="GO" id="GO:0003677">
    <property type="term" value="F:DNA binding"/>
    <property type="evidence" value="ECO:0007669"/>
    <property type="project" value="UniProtKB-KW"/>
</dbReference>
<protein>
    <submittedName>
        <fullName evidence="9">Sigma-70 family RNA polymerase sigma factor</fullName>
    </submittedName>
</protein>
<dbReference type="InterPro" id="IPR036388">
    <property type="entry name" value="WH-like_DNA-bd_sf"/>
</dbReference>
<dbReference type="PANTHER" id="PTHR47756">
    <property type="entry name" value="BLL6612 PROTEIN-RELATED"/>
    <property type="match status" value="1"/>
</dbReference>
<dbReference type="AlphaFoldDB" id="A0A7X6M2R2"/>
<comment type="caution">
    <text evidence="9">The sequence shown here is derived from an EMBL/GenBank/DDBJ whole genome shotgun (WGS) entry which is preliminary data.</text>
</comment>
<keyword evidence="4" id="KW-0238">DNA-binding</keyword>
<keyword evidence="2" id="KW-0805">Transcription regulation</keyword>